<dbReference type="InterPro" id="IPR024047">
    <property type="entry name" value="MM3350-like_sf"/>
</dbReference>
<dbReference type="InterPro" id="IPR012912">
    <property type="entry name" value="Plasmid_pRiA4b_Orf3-like"/>
</dbReference>
<keyword evidence="3" id="KW-1185">Reference proteome</keyword>
<protein>
    <submittedName>
        <fullName evidence="2">Plasmid pRiA4b ORF-3-like protein</fullName>
    </submittedName>
</protein>
<evidence type="ECO:0000313" key="3">
    <source>
        <dbReference type="Proteomes" id="UP000319004"/>
    </source>
</evidence>
<dbReference type="EMBL" id="CP037423">
    <property type="protein sequence ID" value="QDV47720.1"/>
    <property type="molecule type" value="Genomic_DNA"/>
</dbReference>
<sequence length="414" mass="46912">MKIAKDVRSLYSRDVAPAEKFLRSLSITDDKPGTIVRDANALLDFLVGPPTPTSNQHFVLPMKLLKEANQRMAEPLENRMARPQLRSFPTLVGLYLPLRSMGLITTQTKPKRAIFVDTGLHERWKGLNPTEQYIALLAACLFQASAASIGYDARCTGRRQHMASTYSMLSDVQTSHPGESGLMLDSWENKMDLAMLHGFGFVKLEMESNVKEGKSAEIEEVTRLPLGDAAFVALFNVLKWSDDEDDFYDTCRALFPDLKERLTAAAAEFQPGEYTLNVSVGDCSRVFVAPAETDLDSFAYEILTAFNFDDEHLFLYEYRDRTGINRRILDGRLEDGEMFADETRLGDLPLESGESIAFDYDFGDTTRFSITIESISDQPSKRKKPKVTQCVGEPPFQYRWQEQYYDDEEDVEDE</sequence>
<dbReference type="Pfam" id="PF07929">
    <property type="entry name" value="PRiA4_ORF3"/>
    <property type="match status" value="1"/>
</dbReference>
<evidence type="ECO:0000313" key="2">
    <source>
        <dbReference type="EMBL" id="QDV47720.1"/>
    </source>
</evidence>
<feature type="domain" description="Plasmid pRiA4b Orf3-like" evidence="1">
    <location>
        <begin position="282"/>
        <end position="393"/>
    </location>
</feature>
<dbReference type="KEGG" id="snep:Enr13x_76310"/>
<dbReference type="Proteomes" id="UP000319004">
    <property type="component" value="Chromosome"/>
</dbReference>
<dbReference type="AlphaFoldDB" id="A0A518I3N8"/>
<accession>A0A518I3N8</accession>
<gene>
    <name evidence="2" type="ORF">Enr13x_76310</name>
</gene>
<dbReference type="SUPFAM" id="SSF159941">
    <property type="entry name" value="MM3350-like"/>
    <property type="match status" value="1"/>
</dbReference>
<dbReference type="OrthoDB" id="9801392at2"/>
<dbReference type="RefSeq" id="WP_145391792.1">
    <property type="nucleotide sequence ID" value="NZ_CP037423.1"/>
</dbReference>
<evidence type="ECO:0000259" key="1">
    <source>
        <dbReference type="Pfam" id="PF07929"/>
    </source>
</evidence>
<reference evidence="2 3" key="1">
    <citation type="submission" date="2019-03" db="EMBL/GenBank/DDBJ databases">
        <title>Deep-cultivation of Planctomycetes and their phenomic and genomic characterization uncovers novel biology.</title>
        <authorList>
            <person name="Wiegand S."/>
            <person name="Jogler M."/>
            <person name="Boedeker C."/>
            <person name="Pinto D."/>
            <person name="Vollmers J."/>
            <person name="Rivas-Marin E."/>
            <person name="Kohn T."/>
            <person name="Peeters S.H."/>
            <person name="Heuer A."/>
            <person name="Rast P."/>
            <person name="Oberbeckmann S."/>
            <person name="Bunk B."/>
            <person name="Jeske O."/>
            <person name="Meyerdierks A."/>
            <person name="Storesund J.E."/>
            <person name="Kallscheuer N."/>
            <person name="Luecker S."/>
            <person name="Lage O.M."/>
            <person name="Pohl T."/>
            <person name="Merkel B.J."/>
            <person name="Hornburger P."/>
            <person name="Mueller R.-W."/>
            <person name="Bruemmer F."/>
            <person name="Labrenz M."/>
            <person name="Spormann A.M."/>
            <person name="Op den Camp H."/>
            <person name="Overmann J."/>
            <person name="Amann R."/>
            <person name="Jetten M.S.M."/>
            <person name="Mascher T."/>
            <person name="Medema M.H."/>
            <person name="Devos D.P."/>
            <person name="Kaster A.-K."/>
            <person name="Ovreas L."/>
            <person name="Rohde M."/>
            <person name="Galperin M.Y."/>
            <person name="Jogler C."/>
        </authorList>
    </citation>
    <scope>NUCLEOTIDE SEQUENCE [LARGE SCALE GENOMIC DNA]</scope>
    <source>
        <strain evidence="2 3">Enr13</strain>
    </source>
</reference>
<proteinExistence type="predicted"/>
<dbReference type="Gene3D" id="3.10.290.30">
    <property type="entry name" value="MM3350-like"/>
    <property type="match status" value="1"/>
</dbReference>
<organism evidence="2 3">
    <name type="scientific">Stieleria neptunia</name>
    <dbReference type="NCBI Taxonomy" id="2527979"/>
    <lineage>
        <taxon>Bacteria</taxon>
        <taxon>Pseudomonadati</taxon>
        <taxon>Planctomycetota</taxon>
        <taxon>Planctomycetia</taxon>
        <taxon>Pirellulales</taxon>
        <taxon>Pirellulaceae</taxon>
        <taxon>Stieleria</taxon>
    </lineage>
</organism>
<name>A0A518I3N8_9BACT</name>